<feature type="transmembrane region" description="Helical" evidence="1">
    <location>
        <begin position="48"/>
        <end position="69"/>
    </location>
</feature>
<reference evidence="2 3" key="1">
    <citation type="submission" date="2019-10" db="EMBL/GenBank/DDBJ databases">
        <title>Actinomadura rubteroloni sp. nov. and Actinomadura macrotermitis sp. nov., isolated from the gut of fungus growing-termite Macrotermes natalensis.</title>
        <authorList>
            <person name="Benndorf R."/>
            <person name="Martin K."/>
            <person name="Kuefner M."/>
            <person name="De Beer W."/>
            <person name="Kaster A.-K."/>
            <person name="Vollmers J."/>
            <person name="Poulsen M."/>
            <person name="Beemelmanns C."/>
        </authorList>
    </citation>
    <scope>NUCLEOTIDE SEQUENCE [LARGE SCALE GENOMIC DNA]</scope>
    <source>
        <strain evidence="2 3">RB68</strain>
    </source>
</reference>
<dbReference type="OrthoDB" id="3538210at2"/>
<organism evidence="2 3">
    <name type="scientific">Actinomadura macrotermitis</name>
    <dbReference type="NCBI Taxonomy" id="2585200"/>
    <lineage>
        <taxon>Bacteria</taxon>
        <taxon>Bacillati</taxon>
        <taxon>Actinomycetota</taxon>
        <taxon>Actinomycetes</taxon>
        <taxon>Streptosporangiales</taxon>
        <taxon>Thermomonosporaceae</taxon>
        <taxon>Actinomadura</taxon>
    </lineage>
</organism>
<dbReference type="EMBL" id="WEGH01000003">
    <property type="protein sequence ID" value="MQY07181.1"/>
    <property type="molecule type" value="Genomic_DNA"/>
</dbReference>
<comment type="caution">
    <text evidence="2">The sequence shown here is derived from an EMBL/GenBank/DDBJ whole genome shotgun (WGS) entry which is preliminary data.</text>
</comment>
<dbReference type="Proteomes" id="UP000487268">
    <property type="component" value="Unassembled WGS sequence"/>
</dbReference>
<gene>
    <name evidence="2" type="ORF">ACRB68_52800</name>
</gene>
<keyword evidence="1" id="KW-0812">Transmembrane</keyword>
<keyword evidence="1" id="KW-0472">Membrane</keyword>
<name>A0A7K0C144_9ACTN</name>
<proteinExistence type="predicted"/>
<keyword evidence="1" id="KW-1133">Transmembrane helix</keyword>
<evidence type="ECO:0000313" key="2">
    <source>
        <dbReference type="EMBL" id="MQY07181.1"/>
    </source>
</evidence>
<dbReference type="AlphaFoldDB" id="A0A7K0C144"/>
<dbReference type="RefSeq" id="WP_153536837.1">
    <property type="nucleotide sequence ID" value="NZ_WEGH01000003.1"/>
</dbReference>
<evidence type="ECO:0000256" key="1">
    <source>
        <dbReference type="SAM" id="Phobius"/>
    </source>
</evidence>
<keyword evidence="3" id="KW-1185">Reference proteome</keyword>
<sequence>MKNDELDRVIDGLKPALVAELADAAYARRPELAQIQARASTVQRRRPVRLLALAAGATAVAAALAVNALPSNPRQNGTIDTRTFLLSSAETAAKQPATHGTCWYSRTRMWQDLMPFKAGPGLPTPAGKRRTFQAQTASSAENWVCTRSGGTGMRFRMHGPLDITATFPTKKDEAAWKAAGSPPLDINGGTTASKPATITYDKPTGKEYKYKASHLVNPSIGSHEIEWTTIATLPATKSGLEGYLRKLWQQDRKGGANGYVAPADFGRYVFVSAWDLFMAPTTPGTRAALYRILADSPSVHVTGQIKDRLGRTGMAVTAQGVDGVRLVVDPATARFLAFEQLSSDPDPQTGRGPQVGDYYAFERQGWVNKIGAVPTP</sequence>
<protein>
    <submittedName>
        <fullName evidence="2">Uncharacterized protein</fullName>
    </submittedName>
</protein>
<evidence type="ECO:0000313" key="3">
    <source>
        <dbReference type="Proteomes" id="UP000487268"/>
    </source>
</evidence>
<accession>A0A7K0C144</accession>